<dbReference type="EMBL" id="BMJD01000074">
    <property type="protein sequence ID" value="GGB62502.1"/>
    <property type="molecule type" value="Genomic_DNA"/>
</dbReference>
<proteinExistence type="predicted"/>
<dbReference type="InterPro" id="IPR048493">
    <property type="entry name" value="DUF1980_N"/>
</dbReference>
<evidence type="ECO:0000259" key="4">
    <source>
        <dbReference type="Pfam" id="PF21537"/>
    </source>
</evidence>
<evidence type="ECO:0000256" key="2">
    <source>
        <dbReference type="SAM" id="Phobius"/>
    </source>
</evidence>
<dbReference type="PANTHER" id="PTHR40047">
    <property type="entry name" value="UPF0703 PROTEIN YCGQ"/>
    <property type="match status" value="1"/>
</dbReference>
<dbReference type="AlphaFoldDB" id="A0A9W5U2L4"/>
<dbReference type="Pfam" id="PF09323">
    <property type="entry name" value="DUF1980"/>
    <property type="match status" value="1"/>
</dbReference>
<dbReference type="NCBIfam" id="TIGR03943">
    <property type="entry name" value="TIGR03943 family putative permease subunit"/>
    <property type="match status" value="1"/>
</dbReference>
<dbReference type="InterPro" id="IPR052955">
    <property type="entry name" value="UPF0703_membrane_permease"/>
</dbReference>
<evidence type="ECO:0000313" key="6">
    <source>
        <dbReference type="Proteomes" id="UP000621492"/>
    </source>
</evidence>
<feature type="domain" description="DUF1980" evidence="3">
    <location>
        <begin position="9"/>
        <end position="121"/>
    </location>
</feature>
<sequence>MRFHFQQALRAVILMMFTIFLVTLHQSGEIEKYINPKYDSLSKMGALLFFVLFLSQLFRIWSSAKQKSHHHHDHHHHDHGDGTINMRKIIAYLIICLPLLTGTLLPTTTLDASIAEKKGMMLSLTNQANNNMEEGNENSSGTASNQNASPNYHEIDPNVYSNTITSEAYDSLIEELKDTSKITMSDTLYATYYNEINKDIQRFQGKEITLKGFVYRENDFSQNQLVIARFLITHCIADAGVIGFLSEFEEAISLPEDTWIEIKAEISIGNYKGKELPVLIVKEWKEIGSPAQPYVYPISIKYA</sequence>
<reference evidence="5" key="1">
    <citation type="journal article" date="2014" name="Int. J. Syst. Evol. Microbiol.">
        <title>Complete genome sequence of Corynebacterium casei LMG S-19264T (=DSM 44701T), isolated from a smear-ripened cheese.</title>
        <authorList>
            <consortium name="US DOE Joint Genome Institute (JGI-PGF)"/>
            <person name="Walter F."/>
            <person name="Albersmeier A."/>
            <person name="Kalinowski J."/>
            <person name="Ruckert C."/>
        </authorList>
    </citation>
    <scope>NUCLEOTIDE SEQUENCE</scope>
    <source>
        <strain evidence="5">CGMCC 1.15454</strain>
    </source>
</reference>
<evidence type="ECO:0000256" key="1">
    <source>
        <dbReference type="SAM" id="MobiDB-lite"/>
    </source>
</evidence>
<protein>
    <submittedName>
        <fullName evidence="5">UPF0703 protein YcgQ</fullName>
    </submittedName>
</protein>
<dbReference type="Pfam" id="PF21537">
    <property type="entry name" value="DUF1980_C"/>
    <property type="match status" value="1"/>
</dbReference>
<feature type="transmembrane region" description="Helical" evidence="2">
    <location>
        <begin position="89"/>
        <end position="107"/>
    </location>
</feature>
<keyword evidence="2" id="KW-1133">Transmembrane helix</keyword>
<accession>A0A9W5U2L4</accession>
<keyword evidence="2" id="KW-0472">Membrane</keyword>
<comment type="caution">
    <text evidence="5">The sequence shown here is derived from an EMBL/GenBank/DDBJ whole genome shotgun (WGS) entry which is preliminary data.</text>
</comment>
<keyword evidence="2" id="KW-0812">Transmembrane</keyword>
<feature type="transmembrane region" description="Helical" evidence="2">
    <location>
        <begin position="7"/>
        <end position="24"/>
    </location>
</feature>
<dbReference type="Proteomes" id="UP000621492">
    <property type="component" value="Unassembled WGS sequence"/>
</dbReference>
<organism evidence="5 6">
    <name type="scientific">Lentibacillus populi</name>
    <dbReference type="NCBI Taxonomy" id="1827502"/>
    <lineage>
        <taxon>Bacteria</taxon>
        <taxon>Bacillati</taxon>
        <taxon>Bacillota</taxon>
        <taxon>Bacilli</taxon>
        <taxon>Bacillales</taxon>
        <taxon>Bacillaceae</taxon>
        <taxon>Lentibacillus</taxon>
    </lineage>
</organism>
<dbReference type="InterPro" id="IPR015402">
    <property type="entry name" value="DUF1980"/>
</dbReference>
<dbReference type="InterPro" id="IPR048447">
    <property type="entry name" value="DUF1980_C"/>
</dbReference>
<reference evidence="5" key="2">
    <citation type="submission" date="2020-09" db="EMBL/GenBank/DDBJ databases">
        <authorList>
            <person name="Sun Q."/>
            <person name="Zhou Y."/>
        </authorList>
    </citation>
    <scope>NUCLEOTIDE SEQUENCE</scope>
    <source>
        <strain evidence="5">CGMCC 1.15454</strain>
    </source>
</reference>
<feature type="transmembrane region" description="Helical" evidence="2">
    <location>
        <begin position="44"/>
        <end position="61"/>
    </location>
</feature>
<gene>
    <name evidence="5" type="primary">ycgQ</name>
    <name evidence="5" type="ORF">GCM10011409_44600</name>
</gene>
<feature type="region of interest" description="Disordered" evidence="1">
    <location>
        <begin position="130"/>
        <end position="156"/>
    </location>
</feature>
<name>A0A9W5U2L4_9BACI</name>
<keyword evidence="6" id="KW-1185">Reference proteome</keyword>
<feature type="compositionally biased region" description="Polar residues" evidence="1">
    <location>
        <begin position="139"/>
        <end position="150"/>
    </location>
</feature>
<feature type="domain" description="DUF1980" evidence="4">
    <location>
        <begin position="162"/>
        <end position="297"/>
    </location>
</feature>
<dbReference type="RefSeq" id="WP_155554475.1">
    <property type="nucleotide sequence ID" value="NZ_BMJD01000074.1"/>
</dbReference>
<evidence type="ECO:0000259" key="3">
    <source>
        <dbReference type="Pfam" id="PF09323"/>
    </source>
</evidence>
<dbReference type="PANTHER" id="PTHR40047:SF1">
    <property type="entry name" value="UPF0703 PROTEIN YCGQ"/>
    <property type="match status" value="1"/>
</dbReference>
<evidence type="ECO:0000313" key="5">
    <source>
        <dbReference type="EMBL" id="GGB62502.1"/>
    </source>
</evidence>